<dbReference type="PROSITE" id="PS50112">
    <property type="entry name" value="PAS"/>
    <property type="match status" value="1"/>
</dbReference>
<feature type="transmembrane region" description="Helical" evidence="4">
    <location>
        <begin position="176"/>
        <end position="197"/>
    </location>
</feature>
<dbReference type="SUPFAM" id="SSF55785">
    <property type="entry name" value="PYP-like sensor domain (PAS domain)"/>
    <property type="match status" value="1"/>
</dbReference>
<dbReference type="Proteomes" id="UP001057498">
    <property type="component" value="Chromosome"/>
</dbReference>
<feature type="domain" description="PAS" evidence="6">
    <location>
        <begin position="18"/>
        <end position="64"/>
    </location>
</feature>
<dbReference type="NCBIfam" id="TIGR00229">
    <property type="entry name" value="sensory_box"/>
    <property type="match status" value="1"/>
</dbReference>
<dbReference type="InterPro" id="IPR035965">
    <property type="entry name" value="PAS-like_dom_sf"/>
</dbReference>
<dbReference type="Pfam" id="PF00015">
    <property type="entry name" value="MCPsignal"/>
    <property type="match status" value="1"/>
</dbReference>
<dbReference type="InterPro" id="IPR004089">
    <property type="entry name" value="MCPsignal_dom"/>
</dbReference>
<keyword evidence="4" id="KW-1133">Transmembrane helix</keyword>
<keyword evidence="4" id="KW-0812">Transmembrane</keyword>
<feature type="compositionally biased region" description="Basic and acidic residues" evidence="3">
    <location>
        <begin position="339"/>
        <end position="348"/>
    </location>
</feature>
<gene>
    <name evidence="7" type="primary">aer</name>
    <name evidence="7" type="ORF">CATMQ487_43750</name>
</gene>
<dbReference type="PROSITE" id="PS50111">
    <property type="entry name" value="CHEMOTAXIS_TRANSDUC_2"/>
    <property type="match status" value="1"/>
</dbReference>
<dbReference type="InterPro" id="IPR051310">
    <property type="entry name" value="MCP_chemotaxis"/>
</dbReference>
<comment type="similarity">
    <text evidence="1">Belongs to the methyl-accepting chemotaxis (MCP) protein family.</text>
</comment>
<evidence type="ECO:0000256" key="2">
    <source>
        <dbReference type="PROSITE-ProRule" id="PRU00284"/>
    </source>
</evidence>
<dbReference type="Gene3D" id="3.30.450.20">
    <property type="entry name" value="PAS domain"/>
    <property type="match status" value="1"/>
</dbReference>
<name>A0ABM7YS24_9BURK</name>
<evidence type="ECO:0000259" key="6">
    <source>
        <dbReference type="PROSITE" id="PS50112"/>
    </source>
</evidence>
<reference evidence="7" key="1">
    <citation type="submission" date="2022-04" db="EMBL/GenBank/DDBJ databases">
        <title>Whole genome sequence of Sphaerotilus sp. FB-5.</title>
        <authorList>
            <person name="Takeda M."/>
            <person name="Narihara S."/>
            <person name="Akimoto M."/>
            <person name="Akimoto R."/>
            <person name="Nishiyashiki S."/>
            <person name="Murakami T."/>
        </authorList>
    </citation>
    <scope>NUCLEOTIDE SEQUENCE</scope>
    <source>
        <strain evidence="7">FB-5</strain>
    </source>
</reference>
<dbReference type="InterPro" id="IPR013655">
    <property type="entry name" value="PAS_fold_3"/>
</dbReference>
<dbReference type="InterPro" id="IPR001610">
    <property type="entry name" value="PAC"/>
</dbReference>
<dbReference type="SMART" id="SM00283">
    <property type="entry name" value="MA"/>
    <property type="match status" value="1"/>
</dbReference>
<evidence type="ECO:0000256" key="4">
    <source>
        <dbReference type="SAM" id="Phobius"/>
    </source>
</evidence>
<dbReference type="Pfam" id="PF08447">
    <property type="entry name" value="PAS_3"/>
    <property type="match status" value="1"/>
</dbReference>
<dbReference type="SUPFAM" id="SSF58104">
    <property type="entry name" value="Methyl-accepting chemotaxis protein (MCP) signaling domain"/>
    <property type="match status" value="1"/>
</dbReference>
<keyword evidence="8" id="KW-1185">Reference proteome</keyword>
<dbReference type="SMART" id="SM00091">
    <property type="entry name" value="PAS"/>
    <property type="match status" value="1"/>
</dbReference>
<evidence type="ECO:0000313" key="8">
    <source>
        <dbReference type="Proteomes" id="UP001057498"/>
    </source>
</evidence>
<evidence type="ECO:0000256" key="1">
    <source>
        <dbReference type="ARBA" id="ARBA00029447"/>
    </source>
</evidence>
<dbReference type="PANTHER" id="PTHR43531:SF7">
    <property type="entry name" value="AEROTAXIS RECEPTOR"/>
    <property type="match status" value="1"/>
</dbReference>
<dbReference type="InterPro" id="IPR004090">
    <property type="entry name" value="Chemotax_Me-accpt_rcpt"/>
</dbReference>
<dbReference type="PRINTS" id="PR00260">
    <property type="entry name" value="CHEMTRNSDUCR"/>
</dbReference>
<dbReference type="CDD" id="cd00130">
    <property type="entry name" value="PAS"/>
    <property type="match status" value="1"/>
</dbReference>
<feature type="region of interest" description="Disordered" evidence="3">
    <location>
        <begin position="338"/>
        <end position="360"/>
    </location>
</feature>
<feature type="transmembrane region" description="Helical" evidence="4">
    <location>
        <begin position="209"/>
        <end position="231"/>
    </location>
</feature>
<feature type="domain" description="Methyl-accepting transducer" evidence="5">
    <location>
        <begin position="290"/>
        <end position="519"/>
    </location>
</feature>
<evidence type="ECO:0000259" key="5">
    <source>
        <dbReference type="PROSITE" id="PS50111"/>
    </source>
</evidence>
<evidence type="ECO:0000313" key="7">
    <source>
        <dbReference type="EMBL" id="BDI07405.1"/>
    </source>
</evidence>
<dbReference type="PANTHER" id="PTHR43531">
    <property type="entry name" value="PROTEIN ICFG"/>
    <property type="match status" value="1"/>
</dbReference>
<proteinExistence type="inferred from homology"/>
<evidence type="ECO:0000256" key="3">
    <source>
        <dbReference type="SAM" id="MobiDB-lite"/>
    </source>
</evidence>
<keyword evidence="7" id="KW-0675">Receptor</keyword>
<organism evidence="7 8">
    <name type="scientific">Sphaerotilus microaerophilus</name>
    <dbReference type="NCBI Taxonomy" id="2914710"/>
    <lineage>
        <taxon>Bacteria</taxon>
        <taxon>Pseudomonadati</taxon>
        <taxon>Pseudomonadota</taxon>
        <taxon>Betaproteobacteria</taxon>
        <taxon>Burkholderiales</taxon>
        <taxon>Sphaerotilaceae</taxon>
        <taxon>Sphaerotilus</taxon>
    </lineage>
</organism>
<keyword evidence="2" id="KW-0807">Transducer</keyword>
<dbReference type="SMART" id="SM00086">
    <property type="entry name" value="PAC"/>
    <property type="match status" value="1"/>
</dbReference>
<accession>A0ABM7YS24</accession>
<protein>
    <submittedName>
        <fullName evidence="7">Aerotaxis receptor</fullName>
    </submittedName>
</protein>
<dbReference type="Gene3D" id="1.10.287.950">
    <property type="entry name" value="Methyl-accepting chemotaxis protein"/>
    <property type="match status" value="1"/>
</dbReference>
<keyword evidence="4" id="KW-0472">Membrane</keyword>
<dbReference type="InterPro" id="IPR000014">
    <property type="entry name" value="PAS"/>
</dbReference>
<dbReference type="EMBL" id="AP025730">
    <property type="protein sequence ID" value="BDI07405.1"/>
    <property type="molecule type" value="Genomic_DNA"/>
</dbReference>
<sequence length="534" mass="58493">MRTSSSAQQPLSGRECRLEPSQVLVSTTDRQGRITHCNRDFVAVSGYSYDELLGQPHNLIRHPDMPPEAFRDLWSTIGHGRPWSGIVKNRCKNGDHYWVQAHVTPVLEEGKPIGYMSVRLPASRAQVSEAEATYALLARQRTQPHPSWTLHAGRLRRTGWRDWPNRIWRLSLSQRMTGAMLILILAIALPGLAWAFAAELGLPAWQPSPWMVATSGLWLGLPVIAALMIWFELQVARPLRDADVMAAQVASCRLSMRLDYEPTSPLGSLLRRLDLINLNMRAIVSDVRCEVGHMRVATGSLAEGSRQMAEHADAQAAGLKQTAATMKEIASTVDAAARGTHELSEQSRHASARAGEGGEAMRAATETMQAIRQSSKRMHEIVGVIEQIAAQTHLLALNAAVEAAHAGDQGRGFAVVAQDVRTLAQRSRDAVREIATLIDDSTREVRVGADRIDDAALRIGEVVDESRVVAERLDEVSDAAGRQREGIAGIHGAVRQLDDTTRHNASLAAEAAQACRDLEDQAGLLVRSVQIFRS</sequence>